<evidence type="ECO:0000313" key="2">
    <source>
        <dbReference type="EMBL" id="CRY96934.1"/>
    </source>
</evidence>
<reference evidence="2" key="2">
    <citation type="submission" date="2015-07" db="EMBL/GenBank/DDBJ databases">
        <title>Plasmids, circular viruses and viroids from rat gut.</title>
        <authorList>
            <person name="Jorgensen T.J."/>
            <person name="Hansen M.A."/>
            <person name="Xu Z."/>
            <person name="Tabak M.A."/>
            <person name="Sorensen S.J."/>
            <person name="Hansen L.H."/>
        </authorList>
    </citation>
    <scope>NUCLEOTIDE SEQUENCE</scope>
    <source>
        <plasmid evidence="2">pRGFK1329</plasmid>
    </source>
</reference>
<dbReference type="GO" id="GO:0006355">
    <property type="term" value="P:regulation of DNA-templated transcription"/>
    <property type="evidence" value="ECO:0007669"/>
    <property type="project" value="InterPro"/>
</dbReference>
<feature type="domain" description="Transcriptional coactivator p15 (PC4) C-terminal" evidence="1">
    <location>
        <begin position="17"/>
        <end position="63"/>
    </location>
</feature>
<geneLocation type="plasmid" evidence="2">
    <name>pRGFK1329</name>
</geneLocation>
<dbReference type="InterPro" id="IPR003173">
    <property type="entry name" value="PC4_C"/>
</dbReference>
<evidence type="ECO:0000259" key="1">
    <source>
        <dbReference type="Pfam" id="PF02229"/>
    </source>
</evidence>
<reference evidence="2" key="1">
    <citation type="submission" date="2015-06" db="EMBL/GenBank/DDBJ databases">
        <authorList>
            <person name="Joergensen T."/>
        </authorList>
    </citation>
    <scope>NUCLEOTIDE SEQUENCE</scope>
    <source>
        <plasmid evidence="2">pRGFK1329</plasmid>
    </source>
</reference>
<proteinExistence type="predicted"/>
<keyword evidence="2" id="KW-0614">Plasmid</keyword>
<organism evidence="2">
    <name type="scientific">uncultured prokaryote</name>
    <dbReference type="NCBI Taxonomy" id="198431"/>
    <lineage>
        <taxon>unclassified sequences</taxon>
        <taxon>environmental samples</taxon>
    </lineage>
</organism>
<dbReference type="AlphaFoldDB" id="A0A0H5Q691"/>
<sequence length="77" mass="8182">MQYEVEKTIAEISSTGSTAKRLTLTSWNGNPAKLDLRIWRIEGNGDSQPGKGVTLTEDEAAAVAAAISDYLGGRGNE</sequence>
<protein>
    <recommendedName>
        <fullName evidence="1">Transcriptional coactivator p15 (PC4) C-terminal domain-containing protein</fullName>
    </recommendedName>
</protein>
<accession>A0A0H5Q691</accession>
<dbReference type="Gene3D" id="2.30.31.70">
    <property type="match status" value="1"/>
</dbReference>
<dbReference type="Pfam" id="PF02229">
    <property type="entry name" value="PC4"/>
    <property type="match status" value="1"/>
</dbReference>
<dbReference type="EMBL" id="LN853895">
    <property type="protein sequence ID" value="CRY96934.1"/>
    <property type="molecule type" value="Genomic_DNA"/>
</dbReference>
<dbReference type="GO" id="GO:0003677">
    <property type="term" value="F:DNA binding"/>
    <property type="evidence" value="ECO:0007669"/>
    <property type="project" value="InterPro"/>
</dbReference>
<name>A0A0H5Q691_9ZZZZ</name>